<sequence>MKKAKNIIPKTQQMILIVCVLGMFLQKSVAQRPTKDYSNEVATAWFNLQLQLIPTTQGFTPPVASRALGYSGLALYESVVNGMPDYQSLTGVLNEFKTIPKIESSKTYHWVLCANAAQATIIKSLYAKISKANVIRIDSLREAFERKYQNDADKETILRSIKLGEAIAKTVFEYSKADGGHEGYDKNFPKDYKNITGACVWTPTSDQQIPLQPFWGKNRPFVKGNTDFELPNPPRCEAGITSLMYSQALEVYSVGKNLSNEQMAIAKYWSDDAGKTFTPPGHAISITSQIVAKENLTLDKAAEIFCKVGIAAADAFISCWKCKFMHNVLRPVSYIRTTIDRTWTPLLDTPPFPEYTSGHASVSGATAQVLSDFFGFNYHFIDNSHVSRGLKSRTFDSFYEFADEAAISRLYGGIHYRNSNEQGLKNGKRIGKNVCELKFKVKGA</sequence>
<protein>
    <recommendedName>
        <fullName evidence="1">Phosphatidic acid phosphatase type 2/haloperoxidase domain-containing protein</fullName>
    </recommendedName>
</protein>
<feature type="domain" description="Phosphatidic acid phosphatase type 2/haloperoxidase" evidence="1">
    <location>
        <begin position="320"/>
        <end position="417"/>
    </location>
</feature>
<organism evidence="2 3">
    <name type="scientific">Emticicia aquatica</name>
    <dbReference type="NCBI Taxonomy" id="1681835"/>
    <lineage>
        <taxon>Bacteria</taxon>
        <taxon>Pseudomonadati</taxon>
        <taxon>Bacteroidota</taxon>
        <taxon>Cytophagia</taxon>
        <taxon>Cytophagales</taxon>
        <taxon>Leadbetterellaceae</taxon>
        <taxon>Emticicia</taxon>
    </lineage>
</organism>
<dbReference type="InterPro" id="IPR052559">
    <property type="entry name" value="V-haloperoxidase"/>
</dbReference>
<evidence type="ECO:0000259" key="1">
    <source>
        <dbReference type="Pfam" id="PF01569"/>
    </source>
</evidence>
<name>A0ABN8F2W6_9BACT</name>
<dbReference type="Gene3D" id="1.10.606.20">
    <property type="match status" value="1"/>
</dbReference>
<dbReference type="CDD" id="cd03398">
    <property type="entry name" value="PAP2_haloperoxidase"/>
    <property type="match status" value="1"/>
</dbReference>
<reference evidence="2" key="1">
    <citation type="submission" date="2021-12" db="EMBL/GenBank/DDBJ databases">
        <authorList>
            <person name="Rodrigo-Torres L."/>
            <person name="Arahal R. D."/>
            <person name="Lucena T."/>
        </authorList>
    </citation>
    <scope>NUCLEOTIDE SEQUENCE</scope>
    <source>
        <strain evidence="2">CECT 8858</strain>
    </source>
</reference>
<dbReference type="PANTHER" id="PTHR34599">
    <property type="entry name" value="PEROXIDASE-RELATED"/>
    <property type="match status" value="1"/>
</dbReference>
<dbReference type="EMBL" id="CAKLPY010000007">
    <property type="protein sequence ID" value="CAH0997843.1"/>
    <property type="molecule type" value="Genomic_DNA"/>
</dbReference>
<dbReference type="PANTHER" id="PTHR34599:SF2">
    <property type="entry name" value="TRAF-TYPE DOMAIN-CONTAINING PROTEIN"/>
    <property type="match status" value="1"/>
</dbReference>
<dbReference type="InterPro" id="IPR036938">
    <property type="entry name" value="PAP2/HPO_sf"/>
</dbReference>
<keyword evidence="3" id="KW-1185">Reference proteome</keyword>
<evidence type="ECO:0000313" key="3">
    <source>
        <dbReference type="Proteomes" id="UP000837932"/>
    </source>
</evidence>
<accession>A0ABN8F2W6</accession>
<comment type="caution">
    <text evidence="2">The sequence shown here is derived from an EMBL/GenBank/DDBJ whole genome shotgun (WGS) entry which is preliminary data.</text>
</comment>
<gene>
    <name evidence="2" type="ORF">EMA8858_03977</name>
</gene>
<dbReference type="InterPro" id="IPR000326">
    <property type="entry name" value="PAP2/HPO"/>
</dbReference>
<dbReference type="SUPFAM" id="SSF48317">
    <property type="entry name" value="Acid phosphatase/Vanadium-dependent haloperoxidase"/>
    <property type="match status" value="1"/>
</dbReference>
<dbReference type="Pfam" id="PF01569">
    <property type="entry name" value="PAP2"/>
    <property type="match status" value="1"/>
</dbReference>
<evidence type="ECO:0000313" key="2">
    <source>
        <dbReference type="EMBL" id="CAH0997843.1"/>
    </source>
</evidence>
<dbReference type="Proteomes" id="UP000837932">
    <property type="component" value="Unassembled WGS sequence"/>
</dbReference>
<proteinExistence type="predicted"/>